<sequence length="77" mass="8379">MCHRAGNASRRGGWECRGLCVFVPIDDGAFRIAEQAEGGAGGCKGTAEKLESQVIPSHFLYCCYNPMADQVLGFYFN</sequence>
<dbReference type="AlphaFoldDB" id="M5EP63"/>
<reference evidence="1 2" key="1">
    <citation type="submission" date="2013-02" db="EMBL/GenBank/DDBJ databases">
        <authorList>
            <person name="Genoscope - CEA"/>
        </authorList>
    </citation>
    <scope>NUCLEOTIDE SEQUENCE [LARGE SCALE GENOMIC DNA]</scope>
    <source>
        <strain evidence="1 2">STM 2683</strain>
    </source>
</reference>
<accession>M5EP63</accession>
<organism evidence="1 2">
    <name type="scientific">Mesorhizobium metallidurans STM 2683</name>
    <dbReference type="NCBI Taxonomy" id="1297569"/>
    <lineage>
        <taxon>Bacteria</taxon>
        <taxon>Pseudomonadati</taxon>
        <taxon>Pseudomonadota</taxon>
        <taxon>Alphaproteobacteria</taxon>
        <taxon>Hyphomicrobiales</taxon>
        <taxon>Phyllobacteriaceae</taxon>
        <taxon>Mesorhizobium</taxon>
    </lineage>
</organism>
<dbReference type="Proteomes" id="UP000012062">
    <property type="component" value="Unassembled WGS sequence"/>
</dbReference>
<keyword evidence="2" id="KW-1185">Reference proteome</keyword>
<proteinExistence type="predicted"/>
<gene>
    <name evidence="1" type="ORF">MESS2_190004</name>
</gene>
<name>M5EP63_9HYPH</name>
<evidence type="ECO:0000313" key="2">
    <source>
        <dbReference type="Proteomes" id="UP000012062"/>
    </source>
</evidence>
<evidence type="ECO:0000313" key="1">
    <source>
        <dbReference type="EMBL" id="CCV05935.1"/>
    </source>
</evidence>
<dbReference type="EMBL" id="CAUM01000083">
    <property type="protein sequence ID" value="CCV05935.1"/>
    <property type="molecule type" value="Genomic_DNA"/>
</dbReference>
<comment type="caution">
    <text evidence="1">The sequence shown here is derived from an EMBL/GenBank/DDBJ whole genome shotgun (WGS) entry which is preliminary data.</text>
</comment>
<protein>
    <submittedName>
        <fullName evidence="1">Uncharacterized protein</fullName>
    </submittedName>
</protein>